<dbReference type="Proteomes" id="UP000823388">
    <property type="component" value="Chromosome 8N"/>
</dbReference>
<keyword evidence="2" id="KW-1185">Reference proteome</keyword>
<evidence type="ECO:0000313" key="1">
    <source>
        <dbReference type="EMBL" id="KAG2557665.1"/>
    </source>
</evidence>
<dbReference type="AlphaFoldDB" id="A0A8T0P9X3"/>
<organism evidence="1 2">
    <name type="scientific">Panicum virgatum</name>
    <name type="common">Blackwell switchgrass</name>
    <dbReference type="NCBI Taxonomy" id="38727"/>
    <lineage>
        <taxon>Eukaryota</taxon>
        <taxon>Viridiplantae</taxon>
        <taxon>Streptophyta</taxon>
        <taxon>Embryophyta</taxon>
        <taxon>Tracheophyta</taxon>
        <taxon>Spermatophyta</taxon>
        <taxon>Magnoliopsida</taxon>
        <taxon>Liliopsida</taxon>
        <taxon>Poales</taxon>
        <taxon>Poaceae</taxon>
        <taxon>PACMAD clade</taxon>
        <taxon>Panicoideae</taxon>
        <taxon>Panicodae</taxon>
        <taxon>Paniceae</taxon>
        <taxon>Panicinae</taxon>
        <taxon>Panicum</taxon>
        <taxon>Panicum sect. Hiantes</taxon>
    </lineage>
</organism>
<dbReference type="EMBL" id="CM029052">
    <property type="protein sequence ID" value="KAG2557665.1"/>
    <property type="molecule type" value="Genomic_DNA"/>
</dbReference>
<evidence type="ECO:0000313" key="2">
    <source>
        <dbReference type="Proteomes" id="UP000823388"/>
    </source>
</evidence>
<reference evidence="1" key="1">
    <citation type="submission" date="2020-05" db="EMBL/GenBank/DDBJ databases">
        <title>WGS assembly of Panicum virgatum.</title>
        <authorList>
            <person name="Lovell J.T."/>
            <person name="Jenkins J."/>
            <person name="Shu S."/>
            <person name="Juenger T.E."/>
            <person name="Schmutz J."/>
        </authorList>
    </citation>
    <scope>NUCLEOTIDE SEQUENCE</scope>
    <source>
        <strain evidence="1">AP13</strain>
    </source>
</reference>
<name>A0A8T0P9X3_PANVG</name>
<comment type="caution">
    <text evidence="1">The sequence shown here is derived from an EMBL/GenBank/DDBJ whole genome shotgun (WGS) entry which is preliminary data.</text>
</comment>
<gene>
    <name evidence="1" type="ORF">PVAP13_8NG251601</name>
</gene>
<proteinExistence type="predicted"/>
<sequence>MACISCGTSVKVYCQPPLYNLQWIGRLLWYTVHRM</sequence>
<protein>
    <submittedName>
        <fullName evidence="1">Uncharacterized protein</fullName>
    </submittedName>
</protein>
<accession>A0A8T0P9X3</accession>